<feature type="transmembrane region" description="Helical" evidence="1">
    <location>
        <begin position="162"/>
        <end position="183"/>
    </location>
</feature>
<dbReference type="Gene3D" id="1.20.144.10">
    <property type="entry name" value="Phosphatidic acid phosphatase type 2/haloperoxidase"/>
    <property type="match status" value="1"/>
</dbReference>
<keyword evidence="1" id="KW-1133">Transmembrane helix</keyword>
<comment type="caution">
    <text evidence="3">The sequence shown here is derived from an EMBL/GenBank/DDBJ whole genome shotgun (WGS) entry which is preliminary data.</text>
</comment>
<organism evidence="3 4">
    <name type="scientific">Actinokineospora bangkokensis</name>
    <dbReference type="NCBI Taxonomy" id="1193682"/>
    <lineage>
        <taxon>Bacteria</taxon>
        <taxon>Bacillati</taxon>
        <taxon>Actinomycetota</taxon>
        <taxon>Actinomycetes</taxon>
        <taxon>Pseudonocardiales</taxon>
        <taxon>Pseudonocardiaceae</taxon>
        <taxon>Actinokineospora</taxon>
    </lineage>
</organism>
<feature type="transmembrane region" description="Helical" evidence="1">
    <location>
        <begin position="97"/>
        <end position="118"/>
    </location>
</feature>
<keyword evidence="1" id="KW-0472">Membrane</keyword>
<evidence type="ECO:0000256" key="1">
    <source>
        <dbReference type="SAM" id="Phobius"/>
    </source>
</evidence>
<dbReference type="Pfam" id="PF01569">
    <property type="entry name" value="PAP2"/>
    <property type="match status" value="1"/>
</dbReference>
<evidence type="ECO:0000259" key="2">
    <source>
        <dbReference type="Pfam" id="PF01569"/>
    </source>
</evidence>
<proteinExistence type="predicted"/>
<feature type="domain" description="Phosphatidic acid phosphatase type 2/haloperoxidase" evidence="2">
    <location>
        <begin position="98"/>
        <end position="210"/>
    </location>
</feature>
<dbReference type="EMBL" id="MKQR01000009">
    <property type="protein sequence ID" value="OLR93561.1"/>
    <property type="molecule type" value="Genomic_DNA"/>
</dbReference>
<accession>A0A1Q9LNH0</accession>
<keyword evidence="1" id="KW-0812">Transmembrane</keyword>
<dbReference type="AlphaFoldDB" id="A0A1Q9LNH0"/>
<dbReference type="RefSeq" id="WP_075974456.1">
    <property type="nucleotide sequence ID" value="NZ_MKQR01000009.1"/>
</dbReference>
<dbReference type="Proteomes" id="UP000186040">
    <property type="component" value="Unassembled WGS sequence"/>
</dbReference>
<protein>
    <submittedName>
        <fullName evidence="3">Phosphoesterase PA-phosphatase</fullName>
    </submittedName>
</protein>
<feature type="transmembrane region" description="Helical" evidence="1">
    <location>
        <begin position="20"/>
        <end position="39"/>
    </location>
</feature>
<dbReference type="InterPro" id="IPR000326">
    <property type="entry name" value="PAP2/HPO"/>
</dbReference>
<dbReference type="SUPFAM" id="SSF48317">
    <property type="entry name" value="Acid phosphatase/Vanadium-dependent haloperoxidase"/>
    <property type="match status" value="1"/>
</dbReference>
<evidence type="ECO:0000313" key="4">
    <source>
        <dbReference type="Proteomes" id="UP000186040"/>
    </source>
</evidence>
<keyword evidence="4" id="KW-1185">Reference proteome</keyword>
<evidence type="ECO:0000313" key="3">
    <source>
        <dbReference type="EMBL" id="OLR93561.1"/>
    </source>
</evidence>
<dbReference type="STRING" id="1193682.BJP25_14815"/>
<feature type="transmembrane region" description="Helical" evidence="1">
    <location>
        <begin position="189"/>
        <end position="207"/>
    </location>
</feature>
<name>A0A1Q9LNH0_9PSEU</name>
<gene>
    <name evidence="3" type="ORF">BJP25_14815</name>
</gene>
<feature type="transmembrane region" description="Helical" evidence="1">
    <location>
        <begin position="138"/>
        <end position="155"/>
    </location>
</feature>
<sequence>MHQLTTPDTSTVDRAARRWLGVAVGSALALVAVYLLAVWTRAGQRFENAALRGADEAGSPALTQADEGLGDITVTSLAVAIALVLLIGLLRKRGDLALAAAGVIVAGQVVTQVLKRFVLPRPALVPVDGDYGHNSLPSGHTTIAMTVLFAVLIVVPHRWRGVALFFLLSWAVAIGAYTVTAKWHRLSDTLAADAIALGLACAASWWLARRGAVAPHTGPRRVPRVLIIGFTAGVGVLSLVLGVLLFALAVANEGVRATLDGNPYVVYLAANSFASAGSIAAALVFLWTWRRLEVP</sequence>
<dbReference type="OrthoDB" id="3240395at2"/>
<feature type="transmembrane region" description="Helical" evidence="1">
    <location>
        <begin position="264"/>
        <end position="289"/>
    </location>
</feature>
<dbReference type="InterPro" id="IPR036938">
    <property type="entry name" value="PAP2/HPO_sf"/>
</dbReference>
<feature type="transmembrane region" description="Helical" evidence="1">
    <location>
        <begin position="72"/>
        <end position="90"/>
    </location>
</feature>
<reference evidence="3 4" key="1">
    <citation type="submission" date="2016-10" db="EMBL/GenBank/DDBJ databases">
        <title>The Draft Genome Sequence of Actinokineospora bangkokensis 44EHWT reveals the biosynthetic pathway of antifungal compounds Thailandins with unusual extender unit butylmalonyl-CoA.</title>
        <authorList>
            <person name="Greule A."/>
            <person name="Intra B."/>
            <person name="Flemming S."/>
            <person name="Rommel M.G."/>
            <person name="Panbangred W."/>
            <person name="Bechthold A."/>
        </authorList>
    </citation>
    <scope>NUCLEOTIDE SEQUENCE [LARGE SCALE GENOMIC DNA]</scope>
    <source>
        <strain evidence="3 4">44EHW</strain>
    </source>
</reference>
<feature type="transmembrane region" description="Helical" evidence="1">
    <location>
        <begin position="227"/>
        <end position="252"/>
    </location>
</feature>